<keyword evidence="3 7" id="KW-0808">Transferase</keyword>
<dbReference type="AlphaFoldDB" id="A0A2N5M0F3"/>
<sequence>MVKKAIIPAAGYGTRNLPITKVLPKEMLPICGRPAIDYLVEEAISSGIEQILIIVSRSKNMILDYFDRSPELEAHLKAKNKDSLSPELLIPNIHIQYVRQPNANGLGDAILLGRNFVGNEPFAVMLPDEIILSDQQAPLLQLIETFKKCKGNAIGLKAMNLSELKKYGVVKPQFLQDKLYQLKHIVEKPQNEAPSNLAVIGRYVFDPKIFDYLTGVQPGVEGEIQLTDAINAMIPQSNSYGLEIEGQRFDIANTSDYIKLINLIYSKGNSVNLLED</sequence>
<dbReference type="InterPro" id="IPR005771">
    <property type="entry name" value="GalU_uridylyltTrfase_bac/arc"/>
</dbReference>
<dbReference type="SUPFAM" id="SSF53448">
    <property type="entry name" value="Nucleotide-diphospho-sugar transferases"/>
    <property type="match status" value="1"/>
</dbReference>
<evidence type="ECO:0000256" key="4">
    <source>
        <dbReference type="ARBA" id="ARBA00022695"/>
    </source>
</evidence>
<dbReference type="CDD" id="cd02541">
    <property type="entry name" value="UGPase_prokaryotic"/>
    <property type="match status" value="1"/>
</dbReference>
<dbReference type="Pfam" id="PF00483">
    <property type="entry name" value="NTP_transferase"/>
    <property type="match status" value="1"/>
</dbReference>
<comment type="similarity">
    <text evidence="1">Belongs to the UDPGP type 2 family.</text>
</comment>
<dbReference type="EC" id="2.7.7.9" evidence="2"/>
<dbReference type="GO" id="GO:0003983">
    <property type="term" value="F:UTP:glucose-1-phosphate uridylyltransferase activity"/>
    <property type="evidence" value="ECO:0007669"/>
    <property type="project" value="UniProtKB-EC"/>
</dbReference>
<comment type="catalytic activity">
    <reaction evidence="5">
        <text>alpha-D-glucose 1-phosphate + UTP + H(+) = UDP-alpha-D-glucose + diphosphate</text>
        <dbReference type="Rhea" id="RHEA:19889"/>
        <dbReference type="ChEBI" id="CHEBI:15378"/>
        <dbReference type="ChEBI" id="CHEBI:33019"/>
        <dbReference type="ChEBI" id="CHEBI:46398"/>
        <dbReference type="ChEBI" id="CHEBI:58601"/>
        <dbReference type="ChEBI" id="CHEBI:58885"/>
        <dbReference type="EC" id="2.7.7.9"/>
    </reaction>
</comment>
<dbReference type="PANTHER" id="PTHR43197">
    <property type="entry name" value="UTP--GLUCOSE-1-PHOSPHATE URIDYLYLTRANSFERASE"/>
    <property type="match status" value="1"/>
</dbReference>
<keyword evidence="8" id="KW-1185">Reference proteome</keyword>
<dbReference type="Gene3D" id="3.90.550.10">
    <property type="entry name" value="Spore Coat Polysaccharide Biosynthesis Protein SpsA, Chain A"/>
    <property type="match status" value="1"/>
</dbReference>
<evidence type="ECO:0000313" key="7">
    <source>
        <dbReference type="EMBL" id="PLT27795.1"/>
    </source>
</evidence>
<name>A0A2N5M0F3_9BACI</name>
<evidence type="ECO:0000256" key="5">
    <source>
        <dbReference type="ARBA" id="ARBA00048128"/>
    </source>
</evidence>
<dbReference type="InterPro" id="IPR005835">
    <property type="entry name" value="NTP_transferase_dom"/>
</dbReference>
<dbReference type="RefSeq" id="WP_101645543.1">
    <property type="nucleotide sequence ID" value="NZ_PGUY01000078.1"/>
</dbReference>
<evidence type="ECO:0000259" key="6">
    <source>
        <dbReference type="Pfam" id="PF00483"/>
    </source>
</evidence>
<dbReference type="PANTHER" id="PTHR43197:SF1">
    <property type="entry name" value="UTP--GLUCOSE-1-PHOSPHATE URIDYLYLTRANSFERASE"/>
    <property type="match status" value="1"/>
</dbReference>
<proteinExistence type="inferred from homology"/>
<dbReference type="Proteomes" id="UP000234748">
    <property type="component" value="Unassembled WGS sequence"/>
</dbReference>
<evidence type="ECO:0000256" key="2">
    <source>
        <dbReference type="ARBA" id="ARBA00012415"/>
    </source>
</evidence>
<organism evidence="7 8">
    <name type="scientific">Peribacillus deserti</name>
    <dbReference type="NCBI Taxonomy" id="673318"/>
    <lineage>
        <taxon>Bacteria</taxon>
        <taxon>Bacillati</taxon>
        <taxon>Bacillota</taxon>
        <taxon>Bacilli</taxon>
        <taxon>Bacillales</taxon>
        <taxon>Bacillaceae</taxon>
        <taxon>Peribacillus</taxon>
    </lineage>
</organism>
<gene>
    <name evidence="7" type="ORF">CUU66_22040</name>
</gene>
<reference evidence="7 8" key="1">
    <citation type="submission" date="2017-11" db="EMBL/GenBank/DDBJ databases">
        <title>Comparitive Functional Genomics of Dry Heat Resistant strains isolated from the Viking Spacecraft.</title>
        <authorList>
            <person name="Seuylemezian A."/>
            <person name="Cooper K."/>
            <person name="Vaishampayan P."/>
        </authorList>
    </citation>
    <scope>NUCLEOTIDE SEQUENCE [LARGE SCALE GENOMIC DNA]</scope>
    <source>
        <strain evidence="7 8">V1-29</strain>
    </source>
</reference>
<dbReference type="EMBL" id="PGUY01000078">
    <property type="protein sequence ID" value="PLT27795.1"/>
    <property type="molecule type" value="Genomic_DNA"/>
</dbReference>
<protein>
    <recommendedName>
        <fullName evidence="2">UTP--glucose-1-phosphate uridylyltransferase</fullName>
        <ecNumber evidence="2">2.7.7.9</ecNumber>
    </recommendedName>
</protein>
<dbReference type="GO" id="GO:0006011">
    <property type="term" value="P:UDP-alpha-D-glucose metabolic process"/>
    <property type="evidence" value="ECO:0007669"/>
    <property type="project" value="InterPro"/>
</dbReference>
<dbReference type="InterPro" id="IPR029044">
    <property type="entry name" value="Nucleotide-diphossugar_trans"/>
</dbReference>
<evidence type="ECO:0000313" key="8">
    <source>
        <dbReference type="Proteomes" id="UP000234748"/>
    </source>
</evidence>
<keyword evidence="4 7" id="KW-0548">Nucleotidyltransferase</keyword>
<evidence type="ECO:0000256" key="3">
    <source>
        <dbReference type="ARBA" id="ARBA00022679"/>
    </source>
</evidence>
<evidence type="ECO:0000256" key="1">
    <source>
        <dbReference type="ARBA" id="ARBA00006890"/>
    </source>
</evidence>
<feature type="domain" description="Nucleotidyl transferase" evidence="6">
    <location>
        <begin position="4"/>
        <end position="262"/>
    </location>
</feature>
<accession>A0A2N5M0F3</accession>
<dbReference type="OrthoDB" id="9803871at2"/>
<comment type="caution">
    <text evidence="7">The sequence shown here is derived from an EMBL/GenBank/DDBJ whole genome shotgun (WGS) entry which is preliminary data.</text>
</comment>